<name>A0AAW9D698_BURTH</name>
<protein>
    <submittedName>
        <fullName evidence="1">Uncharacterized protein</fullName>
    </submittedName>
</protein>
<dbReference type="EMBL" id="QXCT01000002">
    <property type="protein sequence ID" value="MDW9257559.1"/>
    <property type="molecule type" value="Genomic_DNA"/>
</dbReference>
<dbReference type="AlphaFoldDB" id="A0AAW9D698"/>
<accession>A0AAW9D698</accession>
<sequence length="39" mass="4075">MAGQAPARSVRAWAGGNARIARTPLRFQRAVAATRPSGP</sequence>
<reference evidence="1" key="1">
    <citation type="submission" date="2018-08" db="EMBL/GenBank/DDBJ databases">
        <title>Identification of Burkholderia cepacia strains that express a Burkholderia pseudomallei-like capsular polysaccharide.</title>
        <authorList>
            <person name="Burtnick M.N."/>
            <person name="Vongsouvath M."/>
            <person name="Newton P."/>
            <person name="Wuthiekanun V."/>
            <person name="Limmathurotsakul D."/>
            <person name="Brett P.J."/>
            <person name="Chantratita N."/>
            <person name="Dance D.A."/>
        </authorList>
    </citation>
    <scope>NUCLEOTIDE SEQUENCE</scope>
    <source>
        <strain evidence="1">SBXCC001</strain>
    </source>
</reference>
<proteinExistence type="predicted"/>
<gene>
    <name evidence="1" type="ORF">C7S16_3323</name>
</gene>
<comment type="caution">
    <text evidence="1">The sequence shown here is derived from an EMBL/GenBank/DDBJ whole genome shotgun (WGS) entry which is preliminary data.</text>
</comment>
<organism evidence="1 2">
    <name type="scientific">Burkholderia thailandensis</name>
    <dbReference type="NCBI Taxonomy" id="57975"/>
    <lineage>
        <taxon>Bacteria</taxon>
        <taxon>Pseudomonadati</taxon>
        <taxon>Pseudomonadota</taxon>
        <taxon>Betaproteobacteria</taxon>
        <taxon>Burkholderiales</taxon>
        <taxon>Burkholderiaceae</taxon>
        <taxon>Burkholderia</taxon>
        <taxon>pseudomallei group</taxon>
    </lineage>
</organism>
<dbReference type="Proteomes" id="UP001272137">
    <property type="component" value="Unassembled WGS sequence"/>
</dbReference>
<evidence type="ECO:0000313" key="2">
    <source>
        <dbReference type="Proteomes" id="UP001272137"/>
    </source>
</evidence>
<evidence type="ECO:0000313" key="1">
    <source>
        <dbReference type="EMBL" id="MDW9257559.1"/>
    </source>
</evidence>